<gene>
    <name evidence="2" type="ORF">UFOPK1835_00055</name>
</gene>
<dbReference type="AlphaFoldDB" id="A0A6J6GGB6"/>
<sequence>MNSFRLRIAAVLLIGFMGLTAACGGSSSGSGATSTTQSSGSGGDAEDLGGALDSLTGDCAKAGAAYFSLSLSAAAAAMGVSDADKAQIENELANLTAEIPDEIKNDFAVYSDALRKYVEAMKGISLGDLMDSEVQDKATEAAKLLETPEVKEAQANIEGYFNTRCPSLSGGS</sequence>
<evidence type="ECO:0000256" key="1">
    <source>
        <dbReference type="SAM" id="MobiDB-lite"/>
    </source>
</evidence>
<dbReference type="PROSITE" id="PS51257">
    <property type="entry name" value="PROKAR_LIPOPROTEIN"/>
    <property type="match status" value="1"/>
</dbReference>
<protein>
    <submittedName>
        <fullName evidence="2">Unannotated protein</fullName>
    </submittedName>
</protein>
<reference evidence="2" key="1">
    <citation type="submission" date="2020-05" db="EMBL/GenBank/DDBJ databases">
        <authorList>
            <person name="Chiriac C."/>
            <person name="Salcher M."/>
            <person name="Ghai R."/>
            <person name="Kavagutti S V."/>
        </authorList>
    </citation>
    <scope>NUCLEOTIDE SEQUENCE</scope>
</reference>
<organism evidence="2">
    <name type="scientific">freshwater metagenome</name>
    <dbReference type="NCBI Taxonomy" id="449393"/>
    <lineage>
        <taxon>unclassified sequences</taxon>
        <taxon>metagenomes</taxon>
        <taxon>ecological metagenomes</taxon>
    </lineage>
</organism>
<name>A0A6J6GGB6_9ZZZZ</name>
<accession>A0A6J6GGB6</accession>
<dbReference type="EMBL" id="CAEZUP010000001">
    <property type="protein sequence ID" value="CAB4595838.1"/>
    <property type="molecule type" value="Genomic_DNA"/>
</dbReference>
<feature type="compositionally biased region" description="Low complexity" evidence="1">
    <location>
        <begin position="25"/>
        <end position="39"/>
    </location>
</feature>
<proteinExistence type="predicted"/>
<feature type="region of interest" description="Disordered" evidence="1">
    <location>
        <begin position="25"/>
        <end position="45"/>
    </location>
</feature>
<evidence type="ECO:0000313" key="2">
    <source>
        <dbReference type="EMBL" id="CAB4595838.1"/>
    </source>
</evidence>